<dbReference type="Pfam" id="PF00059">
    <property type="entry name" value="Lectin_C"/>
    <property type="match status" value="1"/>
</dbReference>
<protein>
    <recommendedName>
        <fullName evidence="1">C-type lectin domain-containing protein</fullName>
    </recommendedName>
</protein>
<dbReference type="PANTHER" id="PTHR47218">
    <property type="entry name" value="C-TYPE LECTIN DOMAIN FAMILY 7 MEMBER A"/>
    <property type="match status" value="1"/>
</dbReference>
<dbReference type="PROSITE" id="PS50041">
    <property type="entry name" value="C_TYPE_LECTIN_2"/>
    <property type="match status" value="1"/>
</dbReference>
<dbReference type="SUPFAM" id="SSF56436">
    <property type="entry name" value="C-type lectin-like"/>
    <property type="match status" value="1"/>
</dbReference>
<dbReference type="InterPro" id="IPR001304">
    <property type="entry name" value="C-type_lectin-like"/>
</dbReference>
<dbReference type="Ensembl" id="ENSGEVT00005024002.1">
    <property type="protein sequence ID" value="ENSGEVP00005022826.1"/>
    <property type="gene ID" value="ENSGEVG00005016200.1"/>
</dbReference>
<proteinExistence type="predicted"/>
<feature type="domain" description="C-type lectin" evidence="1">
    <location>
        <begin position="39"/>
        <end position="115"/>
    </location>
</feature>
<dbReference type="OrthoDB" id="7357196at2759"/>
<dbReference type="GO" id="GO:0001872">
    <property type="term" value="F:(1-&gt;3)-beta-D-glucan binding"/>
    <property type="evidence" value="ECO:0007669"/>
    <property type="project" value="InterPro"/>
</dbReference>
<dbReference type="Gene3D" id="3.10.100.10">
    <property type="entry name" value="Mannose-Binding Protein A, subunit A"/>
    <property type="match status" value="1"/>
</dbReference>
<dbReference type="GO" id="GO:0071226">
    <property type="term" value="P:cellular response to molecule of fungal origin"/>
    <property type="evidence" value="ECO:0007669"/>
    <property type="project" value="InterPro"/>
</dbReference>
<dbReference type="InterPro" id="IPR016187">
    <property type="entry name" value="CTDL_fold"/>
</dbReference>
<keyword evidence="3" id="KW-1185">Reference proteome</keyword>
<dbReference type="GeneTree" id="ENSGT00960000188427"/>
<accession>A0A8C4YB73</accession>
<evidence type="ECO:0000259" key="1">
    <source>
        <dbReference type="PROSITE" id="PS50041"/>
    </source>
</evidence>
<reference evidence="2" key="2">
    <citation type="submission" date="2025-09" db="UniProtKB">
        <authorList>
            <consortium name="Ensembl"/>
        </authorList>
    </citation>
    <scope>IDENTIFICATION</scope>
</reference>
<dbReference type="PANTHER" id="PTHR47218:SF2">
    <property type="entry name" value="C-TYPE LECTIN DOMAIN-CONTAINING PROTEIN"/>
    <property type="match status" value="1"/>
</dbReference>
<evidence type="ECO:0000313" key="3">
    <source>
        <dbReference type="Proteomes" id="UP000694390"/>
    </source>
</evidence>
<organism evidence="2 3">
    <name type="scientific">Gopherus evgoodei</name>
    <name type="common">Goodes thornscrub tortoise</name>
    <dbReference type="NCBI Taxonomy" id="1825980"/>
    <lineage>
        <taxon>Eukaryota</taxon>
        <taxon>Metazoa</taxon>
        <taxon>Chordata</taxon>
        <taxon>Craniata</taxon>
        <taxon>Vertebrata</taxon>
        <taxon>Euteleostomi</taxon>
        <taxon>Archelosauria</taxon>
        <taxon>Testudinata</taxon>
        <taxon>Testudines</taxon>
        <taxon>Cryptodira</taxon>
        <taxon>Durocryptodira</taxon>
        <taxon>Testudinoidea</taxon>
        <taxon>Testudinidae</taxon>
        <taxon>Gopherus</taxon>
    </lineage>
</organism>
<dbReference type="Proteomes" id="UP000694390">
    <property type="component" value="Unassembled WGS sequence"/>
</dbReference>
<dbReference type="InterPro" id="IPR042808">
    <property type="entry name" value="CLEC7A"/>
</dbReference>
<dbReference type="InterPro" id="IPR016186">
    <property type="entry name" value="C-type_lectin-like/link_sf"/>
</dbReference>
<evidence type="ECO:0000313" key="2">
    <source>
        <dbReference type="Ensembl" id="ENSGEVP00005022826.1"/>
    </source>
</evidence>
<reference evidence="2" key="1">
    <citation type="submission" date="2025-08" db="UniProtKB">
        <authorList>
            <consortium name="Ensembl"/>
        </authorList>
    </citation>
    <scope>IDENTIFICATION</scope>
</reference>
<dbReference type="AlphaFoldDB" id="A0A8C4YB73"/>
<name>A0A8C4YB73_9SAUR</name>
<sequence>MLSKSLPSKNVVETATFSPDISALTKQHISTKLQMFLPHGEDCYFLSIKWKTWQESKALCSSLDSRFLKIESKEELGFIIRSAQSYSSYSLWIALSRKGADGSWLWEDGRLTYLNALLVKVQRGGTGWAYIMLISDFYHMKLAAAGYKL</sequence>